<dbReference type="UniPathway" id="UPA00002">
    <property type="reaction ID" value="UER00468"/>
</dbReference>
<feature type="active site" description="Proton donor/acceptor" evidence="7">
    <location>
        <position position="180"/>
    </location>
</feature>
<dbReference type="GO" id="GO:0004139">
    <property type="term" value="F:deoxyribose-phosphate aldolase activity"/>
    <property type="evidence" value="ECO:0007669"/>
    <property type="project" value="UniProtKB-UniRule"/>
</dbReference>
<evidence type="ECO:0000256" key="4">
    <source>
        <dbReference type="ARBA" id="ARBA00023270"/>
    </source>
</evidence>
<evidence type="ECO:0000256" key="5">
    <source>
        <dbReference type="ARBA" id="ARBA00048791"/>
    </source>
</evidence>
<feature type="active site" description="Proton donor/acceptor" evidence="7">
    <location>
        <position position="89"/>
    </location>
</feature>
<dbReference type="Gene3D" id="3.20.20.70">
    <property type="entry name" value="Aldolase class I"/>
    <property type="match status" value="1"/>
</dbReference>
<keyword evidence="4 7" id="KW-0704">Schiff base</keyword>
<dbReference type="AlphaFoldDB" id="D3LW66"/>
<dbReference type="GO" id="GO:0006018">
    <property type="term" value="P:2-deoxyribose 1-phosphate catabolic process"/>
    <property type="evidence" value="ECO:0007669"/>
    <property type="project" value="UniProtKB-UniRule"/>
</dbReference>
<organism evidence="8 9">
    <name type="scientific">Megasphaera lornae</name>
    <dbReference type="NCBI Taxonomy" id="1000568"/>
    <lineage>
        <taxon>Bacteria</taxon>
        <taxon>Bacillati</taxon>
        <taxon>Bacillota</taxon>
        <taxon>Negativicutes</taxon>
        <taxon>Veillonellales</taxon>
        <taxon>Veillonellaceae</taxon>
        <taxon>Megasphaera</taxon>
    </lineage>
</organism>
<dbReference type="InterPro" id="IPR028581">
    <property type="entry name" value="DeoC_typeI"/>
</dbReference>
<sequence>MNIAGYIEHTNLQAVATAADIASLCNEAIQYGFFGVCVHPSYITYAKQCLQHTDIRITTVVGFPLGATGAAVKAAETAYAIACGADEVDMTVAIGRVKMGDWDYVADDMRRVVIAAEGRPVKVILETAYLTEKEKKQVCYLAGETGAAFVKTSTGFAPGGATVEDVARMASWAAPALGIKAAGGIRDYQTAMRMIAAGATRLGTSASVRIMEGALHEG</sequence>
<dbReference type="InterPro" id="IPR011343">
    <property type="entry name" value="DeoC"/>
</dbReference>
<dbReference type="Proteomes" id="UP000003242">
    <property type="component" value="Unassembled WGS sequence"/>
</dbReference>
<evidence type="ECO:0000256" key="6">
    <source>
        <dbReference type="ARBA" id="ARBA00056337"/>
    </source>
</evidence>
<comment type="subcellular location">
    <subcellularLocation>
        <location evidence="7">Cytoplasm</location>
    </subcellularLocation>
</comment>
<dbReference type="SMART" id="SM01133">
    <property type="entry name" value="DeoC"/>
    <property type="match status" value="1"/>
</dbReference>
<dbReference type="OrthoDB" id="9778711at2"/>
<dbReference type="InterPro" id="IPR013785">
    <property type="entry name" value="Aldolase_TIM"/>
</dbReference>
<dbReference type="GO" id="GO:0005737">
    <property type="term" value="C:cytoplasm"/>
    <property type="evidence" value="ECO:0007669"/>
    <property type="project" value="UniProtKB-SubCell"/>
</dbReference>
<dbReference type="EC" id="4.1.2.4" evidence="7"/>
<dbReference type="STRING" id="699218.HMPREF0889_1207"/>
<feature type="active site" description="Schiff-base intermediate with acetaldehyde" evidence="7">
    <location>
        <position position="151"/>
    </location>
</feature>
<evidence type="ECO:0000256" key="1">
    <source>
        <dbReference type="ARBA" id="ARBA00010936"/>
    </source>
</evidence>
<evidence type="ECO:0000256" key="3">
    <source>
        <dbReference type="ARBA" id="ARBA00023239"/>
    </source>
</evidence>
<accession>D3LW66</accession>
<dbReference type="GO" id="GO:0009264">
    <property type="term" value="P:deoxyribonucleotide catabolic process"/>
    <property type="evidence" value="ECO:0007669"/>
    <property type="project" value="UniProtKB-UniRule"/>
</dbReference>
<dbReference type="RefSeq" id="WP_009370027.1">
    <property type="nucleotide sequence ID" value="NZ_ADGP01000023.1"/>
</dbReference>
<gene>
    <name evidence="7 8" type="primary">deoC</name>
    <name evidence="8" type="ORF">HMPREF0889_1207</name>
</gene>
<comment type="caution">
    <text evidence="8">The sequence shown here is derived from an EMBL/GenBank/DDBJ whole genome shotgun (WGS) entry which is preliminary data.</text>
</comment>
<evidence type="ECO:0000313" key="9">
    <source>
        <dbReference type="Proteomes" id="UP000003242"/>
    </source>
</evidence>
<keyword evidence="3 7" id="KW-0456">Lyase</keyword>
<name>D3LW66_9FIRM</name>
<evidence type="ECO:0000256" key="2">
    <source>
        <dbReference type="ARBA" id="ARBA00022490"/>
    </source>
</evidence>
<reference evidence="9" key="1">
    <citation type="submission" date="2009-12" db="EMBL/GenBank/DDBJ databases">
        <title>Sequence of Clostridiales genomosp. BVAB3 str. UPII9-5.</title>
        <authorList>
            <person name="Madupu R."/>
            <person name="Durkin A.S."/>
            <person name="Torralba M."/>
            <person name="Methe B."/>
            <person name="Sutton G.G."/>
            <person name="Strausberg R.L."/>
            <person name="Nelson K.E."/>
        </authorList>
    </citation>
    <scope>NUCLEOTIDE SEQUENCE [LARGE SCALE GENOMIC DNA]</scope>
    <source>
        <strain evidence="9">28L</strain>
    </source>
</reference>
<dbReference type="FunFam" id="3.20.20.70:FF:000044">
    <property type="entry name" value="Deoxyribose-phosphate aldolase"/>
    <property type="match status" value="1"/>
</dbReference>
<evidence type="ECO:0000256" key="7">
    <source>
        <dbReference type="HAMAP-Rule" id="MF_00114"/>
    </source>
</evidence>
<dbReference type="NCBIfam" id="TIGR00126">
    <property type="entry name" value="deoC"/>
    <property type="match status" value="1"/>
</dbReference>
<dbReference type="CDD" id="cd00959">
    <property type="entry name" value="DeoC"/>
    <property type="match status" value="1"/>
</dbReference>
<dbReference type="PIRSF" id="PIRSF001357">
    <property type="entry name" value="DeoC"/>
    <property type="match status" value="1"/>
</dbReference>
<proteinExistence type="inferred from homology"/>
<comment type="pathway">
    <text evidence="7">Carbohydrate degradation; 2-deoxy-D-ribose 1-phosphate degradation; D-glyceraldehyde 3-phosphate and acetaldehyde from 2-deoxy-alpha-D-ribose 1-phosphate: step 2/2.</text>
</comment>
<dbReference type="InterPro" id="IPR002915">
    <property type="entry name" value="DeoC/FbaB/LacD_aldolase"/>
</dbReference>
<dbReference type="eggNOG" id="COG0274">
    <property type="taxonomic scope" value="Bacteria"/>
</dbReference>
<keyword evidence="2 7" id="KW-0963">Cytoplasm</keyword>
<dbReference type="GO" id="GO:0016052">
    <property type="term" value="P:carbohydrate catabolic process"/>
    <property type="evidence" value="ECO:0007669"/>
    <property type="project" value="TreeGrafter"/>
</dbReference>
<dbReference type="PANTHER" id="PTHR10889">
    <property type="entry name" value="DEOXYRIBOSE-PHOSPHATE ALDOLASE"/>
    <property type="match status" value="1"/>
</dbReference>
<comment type="catalytic activity">
    <reaction evidence="5 7">
        <text>2-deoxy-D-ribose 5-phosphate = D-glyceraldehyde 3-phosphate + acetaldehyde</text>
        <dbReference type="Rhea" id="RHEA:12821"/>
        <dbReference type="ChEBI" id="CHEBI:15343"/>
        <dbReference type="ChEBI" id="CHEBI:59776"/>
        <dbReference type="ChEBI" id="CHEBI:62877"/>
        <dbReference type="EC" id="4.1.2.4"/>
    </reaction>
</comment>
<dbReference type="EMBL" id="ADGP01000023">
    <property type="protein sequence ID" value="EFD93533.1"/>
    <property type="molecule type" value="Genomic_DNA"/>
</dbReference>
<dbReference type="HAMAP" id="MF_00114">
    <property type="entry name" value="DeoC_type1"/>
    <property type="match status" value="1"/>
</dbReference>
<comment type="similarity">
    <text evidence="1 7">Belongs to the DeoC/FbaB aldolase family. DeoC type 1 subfamily.</text>
</comment>
<protein>
    <recommendedName>
        <fullName evidence="7">Deoxyribose-phosphate aldolase</fullName>
        <shortName evidence="7">DERA</shortName>
        <ecNumber evidence="7">4.1.2.4</ecNumber>
    </recommendedName>
    <alternativeName>
        <fullName evidence="7">2-deoxy-D-ribose 5-phosphate aldolase</fullName>
    </alternativeName>
    <alternativeName>
        <fullName evidence="7">Phosphodeoxyriboaldolase</fullName>
        <shortName evidence="7">Deoxyriboaldolase</shortName>
    </alternativeName>
</protein>
<comment type="function">
    <text evidence="6 7">Catalyzes a reversible aldol reaction between acetaldehyde and D-glyceraldehyde 3-phosphate to generate 2-deoxy-D-ribose 5-phosphate.</text>
</comment>
<dbReference type="PANTHER" id="PTHR10889:SF1">
    <property type="entry name" value="DEOXYRIBOSE-PHOSPHATE ALDOLASE"/>
    <property type="match status" value="1"/>
</dbReference>
<dbReference type="Pfam" id="PF01791">
    <property type="entry name" value="DeoC"/>
    <property type="match status" value="1"/>
</dbReference>
<evidence type="ECO:0000313" key="8">
    <source>
        <dbReference type="EMBL" id="EFD93533.1"/>
    </source>
</evidence>
<dbReference type="SUPFAM" id="SSF51569">
    <property type="entry name" value="Aldolase"/>
    <property type="match status" value="1"/>
</dbReference>